<keyword evidence="2" id="KW-1003">Cell membrane</keyword>
<sequence>MALLTTSYPSSELPKALYTYPELVFCAVGLLILAALTIMGNSLVLVAVARTKKLQNITNVFVVNLSVADCLAGFAVLWSVPGLVSKTSDYPLQSNDPCMAAAGLVFIAKGCSVFTLANIALNRYILITRPKAIYHWLYTPKKVALFVLSSWLVPVCYIILPPACGIGGLGFNPDTRTCADVETHLRAEDYEKIQIAFFYPVPLFMIIVSYGLIWRHVRRHFKVRRQPDICLQSAAVNPSVTIDPSFASRLDSNGDHELSASSSPAVSSRRTKSSCQHSRTVNDQLKITKNLLVVVIAFVGCFTPITITAITNSHRVHLYSTLVLFLHGCISPVIYAAKHPHFRPVLRFMIRCRCPNNKSVFP</sequence>
<accession>A0A8B7XMZ5</accession>
<feature type="region of interest" description="Disordered" evidence="10">
    <location>
        <begin position="253"/>
        <end position="273"/>
    </location>
</feature>
<evidence type="ECO:0000256" key="10">
    <source>
        <dbReference type="SAM" id="MobiDB-lite"/>
    </source>
</evidence>
<feature type="compositionally biased region" description="Low complexity" evidence="10">
    <location>
        <begin position="259"/>
        <end position="268"/>
    </location>
</feature>
<evidence type="ECO:0000256" key="4">
    <source>
        <dbReference type="ARBA" id="ARBA00022989"/>
    </source>
</evidence>
<keyword evidence="13" id="KW-1185">Reference proteome</keyword>
<feature type="transmembrane region" description="Helical" evidence="11">
    <location>
        <begin position="193"/>
        <end position="214"/>
    </location>
</feature>
<keyword evidence="8 9" id="KW-0807">Transducer</keyword>
<dbReference type="RefSeq" id="XP_022081350.1">
    <property type="nucleotide sequence ID" value="XM_022225658.1"/>
</dbReference>
<feature type="transmembrane region" description="Helical" evidence="11">
    <location>
        <begin position="316"/>
        <end position="337"/>
    </location>
</feature>
<name>A0A8B7XMZ5_ACAPL</name>
<evidence type="ECO:0000256" key="1">
    <source>
        <dbReference type="ARBA" id="ARBA00004651"/>
    </source>
</evidence>
<evidence type="ECO:0000256" key="5">
    <source>
        <dbReference type="ARBA" id="ARBA00023040"/>
    </source>
</evidence>
<evidence type="ECO:0000256" key="9">
    <source>
        <dbReference type="RuleBase" id="RU000688"/>
    </source>
</evidence>
<dbReference type="PROSITE" id="PS00237">
    <property type="entry name" value="G_PROTEIN_RECEP_F1_1"/>
    <property type="match status" value="1"/>
</dbReference>
<dbReference type="PRINTS" id="PR00237">
    <property type="entry name" value="GPCRRHODOPSN"/>
</dbReference>
<protein>
    <submittedName>
        <fullName evidence="14">D(4) dopamine receptor-like</fullName>
    </submittedName>
</protein>
<evidence type="ECO:0000256" key="3">
    <source>
        <dbReference type="ARBA" id="ARBA00022692"/>
    </source>
</evidence>
<keyword evidence="6 11" id="KW-0472">Membrane</keyword>
<reference evidence="14" key="1">
    <citation type="submission" date="2025-08" db="UniProtKB">
        <authorList>
            <consortium name="RefSeq"/>
        </authorList>
    </citation>
    <scope>IDENTIFICATION</scope>
</reference>
<feature type="transmembrane region" description="Helical" evidence="11">
    <location>
        <begin position="291"/>
        <end position="310"/>
    </location>
</feature>
<organism evidence="13 14">
    <name type="scientific">Acanthaster planci</name>
    <name type="common">Crown-of-thorns starfish</name>
    <dbReference type="NCBI Taxonomy" id="133434"/>
    <lineage>
        <taxon>Eukaryota</taxon>
        <taxon>Metazoa</taxon>
        <taxon>Echinodermata</taxon>
        <taxon>Eleutherozoa</taxon>
        <taxon>Asterozoa</taxon>
        <taxon>Asteroidea</taxon>
        <taxon>Valvatacea</taxon>
        <taxon>Valvatida</taxon>
        <taxon>Acanthasteridae</taxon>
        <taxon>Acanthaster</taxon>
    </lineage>
</organism>
<comment type="subcellular location">
    <subcellularLocation>
        <location evidence="1">Cell membrane</location>
        <topology evidence="1">Multi-pass membrane protein</topology>
    </subcellularLocation>
</comment>
<keyword evidence="4 11" id="KW-1133">Transmembrane helix</keyword>
<feature type="domain" description="G-protein coupled receptors family 1 profile" evidence="12">
    <location>
        <begin position="40"/>
        <end position="335"/>
    </location>
</feature>
<dbReference type="PANTHER" id="PTHR24228:SF72">
    <property type="entry name" value="G-PROTEIN COUPLED RECEPTORS FAMILY 1 PROFILE DOMAIN-CONTAINING PROTEIN"/>
    <property type="match status" value="1"/>
</dbReference>
<feature type="transmembrane region" description="Helical" evidence="11">
    <location>
        <begin position="142"/>
        <end position="160"/>
    </location>
</feature>
<feature type="transmembrane region" description="Helical" evidence="11">
    <location>
        <begin position="100"/>
        <end position="121"/>
    </location>
</feature>
<dbReference type="KEGG" id="aplc:110974199"/>
<keyword evidence="3 9" id="KW-0812">Transmembrane</keyword>
<dbReference type="Gene3D" id="1.20.1070.10">
    <property type="entry name" value="Rhodopsin 7-helix transmembrane proteins"/>
    <property type="match status" value="1"/>
</dbReference>
<proteinExistence type="inferred from homology"/>
<dbReference type="GO" id="GO:0005886">
    <property type="term" value="C:plasma membrane"/>
    <property type="evidence" value="ECO:0007669"/>
    <property type="project" value="UniProtKB-SubCell"/>
</dbReference>
<dbReference type="Pfam" id="PF00001">
    <property type="entry name" value="7tm_1"/>
    <property type="match status" value="1"/>
</dbReference>
<dbReference type="SUPFAM" id="SSF81321">
    <property type="entry name" value="Family A G protein-coupled receptor-like"/>
    <property type="match status" value="1"/>
</dbReference>
<dbReference type="Proteomes" id="UP000694845">
    <property type="component" value="Unplaced"/>
</dbReference>
<evidence type="ECO:0000256" key="2">
    <source>
        <dbReference type="ARBA" id="ARBA00022475"/>
    </source>
</evidence>
<dbReference type="PANTHER" id="PTHR24228">
    <property type="entry name" value="B2 BRADYKININ RECEPTOR/ANGIOTENSIN II RECEPTOR"/>
    <property type="match status" value="1"/>
</dbReference>
<dbReference type="AlphaFoldDB" id="A0A8B7XMZ5"/>
<evidence type="ECO:0000256" key="6">
    <source>
        <dbReference type="ARBA" id="ARBA00023136"/>
    </source>
</evidence>
<comment type="similarity">
    <text evidence="9">Belongs to the G-protein coupled receptor 1 family.</text>
</comment>
<keyword evidence="5 9" id="KW-0297">G-protein coupled receptor</keyword>
<dbReference type="CDD" id="cd00637">
    <property type="entry name" value="7tm_classA_rhodopsin-like"/>
    <property type="match status" value="1"/>
</dbReference>
<gene>
    <name evidence="14" type="primary">LOC110974199</name>
</gene>
<evidence type="ECO:0000313" key="13">
    <source>
        <dbReference type="Proteomes" id="UP000694845"/>
    </source>
</evidence>
<keyword evidence="7 9" id="KW-0675">Receptor</keyword>
<evidence type="ECO:0000313" key="14">
    <source>
        <dbReference type="RefSeq" id="XP_022081350.1"/>
    </source>
</evidence>
<dbReference type="SMART" id="SM01381">
    <property type="entry name" value="7TM_GPCR_Srsx"/>
    <property type="match status" value="1"/>
</dbReference>
<evidence type="ECO:0000256" key="8">
    <source>
        <dbReference type="ARBA" id="ARBA00023224"/>
    </source>
</evidence>
<dbReference type="OrthoDB" id="10044919at2759"/>
<dbReference type="OMA" id="HTFTNVF"/>
<dbReference type="PROSITE" id="PS50262">
    <property type="entry name" value="G_PROTEIN_RECEP_F1_2"/>
    <property type="match status" value="1"/>
</dbReference>
<dbReference type="GeneID" id="110974199"/>
<feature type="transmembrane region" description="Helical" evidence="11">
    <location>
        <begin position="20"/>
        <end position="48"/>
    </location>
</feature>
<dbReference type="GO" id="GO:0004930">
    <property type="term" value="F:G protein-coupled receptor activity"/>
    <property type="evidence" value="ECO:0007669"/>
    <property type="project" value="UniProtKB-KW"/>
</dbReference>
<dbReference type="InterPro" id="IPR000276">
    <property type="entry name" value="GPCR_Rhodpsn"/>
</dbReference>
<evidence type="ECO:0000256" key="7">
    <source>
        <dbReference type="ARBA" id="ARBA00023170"/>
    </source>
</evidence>
<dbReference type="InterPro" id="IPR017452">
    <property type="entry name" value="GPCR_Rhodpsn_7TM"/>
</dbReference>
<feature type="transmembrane region" description="Helical" evidence="11">
    <location>
        <begin position="60"/>
        <end position="80"/>
    </location>
</feature>
<evidence type="ECO:0000259" key="12">
    <source>
        <dbReference type="PROSITE" id="PS50262"/>
    </source>
</evidence>
<evidence type="ECO:0000256" key="11">
    <source>
        <dbReference type="SAM" id="Phobius"/>
    </source>
</evidence>